<keyword evidence="3" id="KW-1185">Reference proteome</keyword>
<keyword evidence="1" id="KW-0472">Membrane</keyword>
<dbReference type="Proteomes" id="UP000184212">
    <property type="component" value="Unassembled WGS sequence"/>
</dbReference>
<reference evidence="2 3" key="1">
    <citation type="submission" date="2016-11" db="EMBL/GenBank/DDBJ databases">
        <authorList>
            <person name="Jaros S."/>
            <person name="Januszkiewicz K."/>
            <person name="Wedrychowicz H."/>
        </authorList>
    </citation>
    <scope>NUCLEOTIDE SEQUENCE [LARGE SCALE GENOMIC DNA]</scope>
    <source>
        <strain evidence="2 3">DSM 24574</strain>
    </source>
</reference>
<evidence type="ECO:0000313" key="2">
    <source>
        <dbReference type="EMBL" id="SHH65692.1"/>
    </source>
</evidence>
<accession>A0A1M5URJ3</accession>
<dbReference type="STRING" id="947013.SAMN04488109_4869"/>
<organism evidence="2 3">
    <name type="scientific">Chryseolinea serpens</name>
    <dbReference type="NCBI Taxonomy" id="947013"/>
    <lineage>
        <taxon>Bacteria</taxon>
        <taxon>Pseudomonadati</taxon>
        <taxon>Bacteroidota</taxon>
        <taxon>Cytophagia</taxon>
        <taxon>Cytophagales</taxon>
        <taxon>Fulvivirgaceae</taxon>
        <taxon>Chryseolinea</taxon>
    </lineage>
</organism>
<protein>
    <submittedName>
        <fullName evidence="2">Uncharacterized protein</fullName>
    </submittedName>
</protein>
<name>A0A1M5URJ3_9BACT</name>
<evidence type="ECO:0000313" key="3">
    <source>
        <dbReference type="Proteomes" id="UP000184212"/>
    </source>
</evidence>
<dbReference type="AlphaFoldDB" id="A0A1M5URJ3"/>
<feature type="transmembrane region" description="Helical" evidence="1">
    <location>
        <begin position="18"/>
        <end position="38"/>
    </location>
</feature>
<evidence type="ECO:0000256" key="1">
    <source>
        <dbReference type="SAM" id="Phobius"/>
    </source>
</evidence>
<keyword evidence="1" id="KW-1133">Transmembrane helix</keyword>
<gene>
    <name evidence="2" type="ORF">SAMN04488109_4869</name>
</gene>
<dbReference type="EMBL" id="FQWQ01000003">
    <property type="protein sequence ID" value="SHH65692.1"/>
    <property type="molecule type" value="Genomic_DNA"/>
</dbReference>
<feature type="transmembrane region" description="Helical" evidence="1">
    <location>
        <begin position="44"/>
        <end position="63"/>
    </location>
</feature>
<sequence length="173" mass="20190">MTTPPYSEFRTPSLKGWILIYALTLLLMESAMSVWIILQVMNGWVTLIFLVLVLFPCIILWNFQATKVRFGADYIETATLFRKKRIYIKDVNKFGVFSAGRYTRAQITQQKILDESSDNDLASHKIYITKSEVFDLRSFSPAEHVKFPYRKTLYLKVREMIDHHRENANATPS</sequence>
<proteinExistence type="predicted"/>
<keyword evidence="1" id="KW-0812">Transmembrane</keyword>